<organism evidence="7 8">
    <name type="scientific">Varanus komodoensis</name>
    <name type="common">Komodo dragon</name>
    <dbReference type="NCBI Taxonomy" id="61221"/>
    <lineage>
        <taxon>Eukaryota</taxon>
        <taxon>Metazoa</taxon>
        <taxon>Chordata</taxon>
        <taxon>Craniata</taxon>
        <taxon>Vertebrata</taxon>
        <taxon>Euteleostomi</taxon>
        <taxon>Lepidosauria</taxon>
        <taxon>Squamata</taxon>
        <taxon>Bifurcata</taxon>
        <taxon>Unidentata</taxon>
        <taxon>Episquamata</taxon>
        <taxon>Toxicofera</taxon>
        <taxon>Anguimorpha</taxon>
        <taxon>Paleoanguimorpha</taxon>
        <taxon>Varanoidea</taxon>
        <taxon>Varanidae</taxon>
        <taxon>Varanus</taxon>
    </lineage>
</organism>
<sequence>MQAEVMKPLTRTSSLEKNCHGSSPLLLVLCVICPLSGAAATALPVICLPFPAKCKHEYCPEPCAAGWIGYEGKCYFFSEEEGNWTHGQNFCSSHGSFLARIETESEKVFLLRYKGRADHWIGLSKDQSEAWKWADGAEFRNTVAMEGEGADCACLSTDTAIVSRCHIPRHWICSHPGAAKHRYPLGE</sequence>
<dbReference type="Proteomes" id="UP000694545">
    <property type="component" value="Unplaced"/>
</dbReference>
<evidence type="ECO:0000256" key="1">
    <source>
        <dbReference type="ARBA" id="ARBA00004401"/>
    </source>
</evidence>
<comment type="subcellular location">
    <subcellularLocation>
        <location evidence="1">Cell membrane</location>
        <topology evidence="1">Single-pass type II membrane protein</topology>
    </subcellularLocation>
    <subcellularLocation>
        <location evidence="2">Secreted</location>
    </subcellularLocation>
</comment>
<dbReference type="InterPro" id="IPR033992">
    <property type="entry name" value="NKR-like_CTLD"/>
</dbReference>
<evidence type="ECO:0000313" key="8">
    <source>
        <dbReference type="Proteomes" id="UP000694545"/>
    </source>
</evidence>
<dbReference type="GO" id="GO:0005886">
    <property type="term" value="C:plasma membrane"/>
    <property type="evidence" value="ECO:0007669"/>
    <property type="project" value="UniProtKB-SubCell"/>
</dbReference>
<feature type="signal peptide" evidence="5">
    <location>
        <begin position="1"/>
        <end position="40"/>
    </location>
</feature>
<keyword evidence="3" id="KW-0964">Secreted</keyword>
<accession>A0A8D2LKE9</accession>
<dbReference type="Gene3D" id="3.10.100.10">
    <property type="entry name" value="Mannose-Binding Protein A, subunit A"/>
    <property type="match status" value="1"/>
</dbReference>
<feature type="chain" id="PRO_5034919636" description="C-type lectin domain-containing protein" evidence="5">
    <location>
        <begin position="41"/>
        <end position="187"/>
    </location>
</feature>
<protein>
    <recommendedName>
        <fullName evidence="6">C-type lectin domain-containing protein</fullName>
    </recommendedName>
</protein>
<evidence type="ECO:0000313" key="7">
    <source>
        <dbReference type="Ensembl" id="ENSVKKP00000023375.1"/>
    </source>
</evidence>
<dbReference type="Ensembl" id="ENSVKKT00000023957.1">
    <property type="protein sequence ID" value="ENSVKKP00000023375.1"/>
    <property type="gene ID" value="ENSVKKG00000015486.1"/>
</dbReference>
<reference evidence="7" key="1">
    <citation type="submission" date="2025-08" db="UniProtKB">
        <authorList>
            <consortium name="Ensembl"/>
        </authorList>
    </citation>
    <scope>IDENTIFICATION</scope>
</reference>
<keyword evidence="8" id="KW-1185">Reference proteome</keyword>
<dbReference type="GO" id="GO:0030246">
    <property type="term" value="F:carbohydrate binding"/>
    <property type="evidence" value="ECO:0007669"/>
    <property type="project" value="UniProtKB-KW"/>
</dbReference>
<dbReference type="PANTHER" id="PTHR45710:SF35">
    <property type="entry name" value="C-TYPE LECTIN DOMAIN FAMILY 2 MEMBER D"/>
    <property type="match status" value="1"/>
</dbReference>
<dbReference type="SUPFAM" id="SSF56436">
    <property type="entry name" value="C-type lectin-like"/>
    <property type="match status" value="1"/>
</dbReference>
<feature type="domain" description="C-type lectin" evidence="6">
    <location>
        <begin position="70"/>
        <end position="174"/>
    </location>
</feature>
<dbReference type="Pfam" id="PF00059">
    <property type="entry name" value="Lectin_C"/>
    <property type="match status" value="1"/>
</dbReference>
<dbReference type="AlphaFoldDB" id="A0A8D2LKE9"/>
<dbReference type="CDD" id="cd03593">
    <property type="entry name" value="CLECT_NK_receptors_like"/>
    <property type="match status" value="1"/>
</dbReference>
<evidence type="ECO:0000256" key="5">
    <source>
        <dbReference type="SAM" id="SignalP"/>
    </source>
</evidence>
<dbReference type="InterPro" id="IPR016187">
    <property type="entry name" value="CTDL_fold"/>
</dbReference>
<dbReference type="SMART" id="SM00034">
    <property type="entry name" value="CLECT"/>
    <property type="match status" value="1"/>
</dbReference>
<dbReference type="PANTHER" id="PTHR45710">
    <property type="entry name" value="C-TYPE LECTIN DOMAIN-CONTAINING PROTEIN 180"/>
    <property type="match status" value="1"/>
</dbReference>
<evidence type="ECO:0000256" key="2">
    <source>
        <dbReference type="ARBA" id="ARBA00004613"/>
    </source>
</evidence>
<dbReference type="InterPro" id="IPR016186">
    <property type="entry name" value="C-type_lectin-like/link_sf"/>
</dbReference>
<dbReference type="GO" id="GO:0005576">
    <property type="term" value="C:extracellular region"/>
    <property type="evidence" value="ECO:0007669"/>
    <property type="project" value="UniProtKB-SubCell"/>
</dbReference>
<evidence type="ECO:0000259" key="6">
    <source>
        <dbReference type="PROSITE" id="PS50041"/>
    </source>
</evidence>
<dbReference type="PROSITE" id="PS50041">
    <property type="entry name" value="C_TYPE_LECTIN_2"/>
    <property type="match status" value="1"/>
</dbReference>
<keyword evidence="4" id="KW-0430">Lectin</keyword>
<proteinExistence type="predicted"/>
<evidence type="ECO:0000256" key="3">
    <source>
        <dbReference type="ARBA" id="ARBA00022525"/>
    </source>
</evidence>
<evidence type="ECO:0000256" key="4">
    <source>
        <dbReference type="ARBA" id="ARBA00022734"/>
    </source>
</evidence>
<dbReference type="InterPro" id="IPR001304">
    <property type="entry name" value="C-type_lectin-like"/>
</dbReference>
<name>A0A8D2LKE9_VARKO</name>
<dbReference type="InterPro" id="IPR050828">
    <property type="entry name" value="C-type_lectin/matrix_domain"/>
</dbReference>
<keyword evidence="5" id="KW-0732">Signal</keyword>
<reference evidence="7" key="2">
    <citation type="submission" date="2025-09" db="UniProtKB">
        <authorList>
            <consortium name="Ensembl"/>
        </authorList>
    </citation>
    <scope>IDENTIFICATION</scope>
</reference>